<dbReference type="HAMAP" id="MF_01864">
    <property type="entry name" value="tRNA_metthiotr_MiaB"/>
    <property type="match status" value="1"/>
</dbReference>
<dbReference type="PANTHER" id="PTHR43020">
    <property type="entry name" value="CDK5 REGULATORY SUBUNIT-ASSOCIATED PROTEIN 1"/>
    <property type="match status" value="1"/>
</dbReference>
<dbReference type="InterPro" id="IPR038135">
    <property type="entry name" value="Methylthiotransferase_N_sf"/>
</dbReference>
<dbReference type="Proteomes" id="UP001147653">
    <property type="component" value="Unassembled WGS sequence"/>
</dbReference>
<dbReference type="PROSITE" id="PS50926">
    <property type="entry name" value="TRAM"/>
    <property type="match status" value="1"/>
</dbReference>
<accession>A0A9X3NA14</accession>
<dbReference type="InterPro" id="IPR006638">
    <property type="entry name" value="Elp3/MiaA/NifB-like_rSAM"/>
</dbReference>
<dbReference type="GO" id="GO:0035597">
    <property type="term" value="F:tRNA-2-methylthio-N(6)-dimethylallyladenosine(37) synthase activity"/>
    <property type="evidence" value="ECO:0007669"/>
    <property type="project" value="UniProtKB-EC"/>
</dbReference>
<evidence type="ECO:0000256" key="4">
    <source>
        <dbReference type="ARBA" id="ARBA00022691"/>
    </source>
</evidence>
<evidence type="ECO:0000256" key="2">
    <source>
        <dbReference type="ARBA" id="ARBA00022485"/>
    </source>
</evidence>
<dbReference type="EMBL" id="JAPDDP010000031">
    <property type="protein sequence ID" value="MDA0182161.1"/>
    <property type="molecule type" value="Genomic_DNA"/>
</dbReference>
<feature type="binding site" evidence="14">
    <location>
        <position position="155"/>
    </location>
    <ligand>
        <name>[4Fe-4S] cluster</name>
        <dbReference type="ChEBI" id="CHEBI:49883"/>
        <label>2</label>
        <note>4Fe-4S-S-AdoMet</note>
    </ligand>
</feature>
<feature type="binding site" evidence="14">
    <location>
        <position position="81"/>
    </location>
    <ligand>
        <name>[4Fe-4S] cluster</name>
        <dbReference type="ChEBI" id="CHEBI:49883"/>
        <label>1</label>
    </ligand>
</feature>
<evidence type="ECO:0000256" key="11">
    <source>
        <dbReference type="ARBA" id="ARBA00068570"/>
    </source>
</evidence>
<keyword evidence="4 14" id="KW-0949">S-adenosyl-L-methionine</keyword>
<comment type="cofactor">
    <cofactor evidence="14">
        <name>[4Fe-4S] cluster</name>
        <dbReference type="ChEBI" id="CHEBI:49883"/>
    </cofactor>
    <text evidence="14">Binds 2 [4Fe-4S] clusters. One cluster is coordinated with 3 cysteines and an exchangeable S-adenosyl-L-methionine.</text>
</comment>
<organism evidence="18 19">
    <name type="scientific">Solirubrobacter phytolaccae</name>
    <dbReference type="NCBI Taxonomy" id="1404360"/>
    <lineage>
        <taxon>Bacteria</taxon>
        <taxon>Bacillati</taxon>
        <taxon>Actinomycetota</taxon>
        <taxon>Thermoleophilia</taxon>
        <taxon>Solirubrobacterales</taxon>
        <taxon>Solirubrobacteraceae</taxon>
        <taxon>Solirubrobacter</taxon>
    </lineage>
</organism>
<dbReference type="SUPFAM" id="SSF102114">
    <property type="entry name" value="Radical SAM enzymes"/>
    <property type="match status" value="1"/>
</dbReference>
<dbReference type="InterPro" id="IPR006463">
    <property type="entry name" value="MiaB_methiolase"/>
</dbReference>
<evidence type="ECO:0000313" key="19">
    <source>
        <dbReference type="Proteomes" id="UP001147653"/>
    </source>
</evidence>
<proteinExistence type="inferred from homology"/>
<keyword evidence="6 14" id="KW-0479">Metal-binding</keyword>
<dbReference type="FunFam" id="3.80.30.20:FF:000001">
    <property type="entry name" value="tRNA-2-methylthio-N(6)-dimethylallyladenosine synthase 2"/>
    <property type="match status" value="1"/>
</dbReference>
<dbReference type="GO" id="GO:0051539">
    <property type="term" value="F:4 iron, 4 sulfur cluster binding"/>
    <property type="evidence" value="ECO:0007669"/>
    <property type="project" value="UniProtKB-UniRule"/>
</dbReference>
<dbReference type="PROSITE" id="PS51918">
    <property type="entry name" value="RADICAL_SAM"/>
    <property type="match status" value="1"/>
</dbReference>
<evidence type="ECO:0000256" key="12">
    <source>
        <dbReference type="ARBA" id="ARBA00080698"/>
    </source>
</evidence>
<feature type="binding site" evidence="14">
    <location>
        <position position="151"/>
    </location>
    <ligand>
        <name>[4Fe-4S] cluster</name>
        <dbReference type="ChEBI" id="CHEBI:49883"/>
        <label>2</label>
        <note>4Fe-4S-S-AdoMet</note>
    </ligand>
</feature>
<comment type="subunit">
    <text evidence="14">Monomer.</text>
</comment>
<keyword evidence="19" id="KW-1185">Reference proteome</keyword>
<evidence type="ECO:0000259" key="17">
    <source>
        <dbReference type="PROSITE" id="PS51918"/>
    </source>
</evidence>
<dbReference type="InterPro" id="IPR058240">
    <property type="entry name" value="rSAM_sf"/>
</dbReference>
<dbReference type="PANTHER" id="PTHR43020:SF2">
    <property type="entry name" value="MITOCHONDRIAL TRNA METHYLTHIOTRANSFERASE CDK5RAP1"/>
    <property type="match status" value="1"/>
</dbReference>
<dbReference type="PROSITE" id="PS01278">
    <property type="entry name" value="MTTASE_RADICAL"/>
    <property type="match status" value="1"/>
</dbReference>
<name>A0A9X3NA14_9ACTN</name>
<dbReference type="SFLD" id="SFLDF00273">
    <property type="entry name" value="(dimethylallyl)adenosine_tRNA"/>
    <property type="match status" value="1"/>
</dbReference>
<evidence type="ECO:0000256" key="5">
    <source>
        <dbReference type="ARBA" id="ARBA00022694"/>
    </source>
</evidence>
<dbReference type="NCBIfam" id="TIGR01574">
    <property type="entry name" value="miaB-methiolase"/>
    <property type="match status" value="1"/>
</dbReference>
<evidence type="ECO:0000256" key="6">
    <source>
        <dbReference type="ARBA" id="ARBA00022723"/>
    </source>
</evidence>
<keyword evidence="7 14" id="KW-0408">Iron</keyword>
<feature type="binding site" evidence="14">
    <location>
        <position position="47"/>
    </location>
    <ligand>
        <name>[4Fe-4S] cluster</name>
        <dbReference type="ChEBI" id="CHEBI:49883"/>
        <label>1</label>
    </ligand>
</feature>
<comment type="caution">
    <text evidence="18">The sequence shown here is derived from an EMBL/GenBank/DDBJ whole genome shotgun (WGS) entry which is preliminary data.</text>
</comment>
<evidence type="ECO:0000256" key="1">
    <source>
        <dbReference type="ARBA" id="ARBA00003234"/>
    </source>
</evidence>
<evidence type="ECO:0000256" key="13">
    <source>
        <dbReference type="ARBA" id="ARBA00081141"/>
    </source>
</evidence>
<dbReference type="NCBIfam" id="TIGR00089">
    <property type="entry name" value="MiaB/RimO family radical SAM methylthiotransferase"/>
    <property type="match status" value="1"/>
</dbReference>
<keyword evidence="8 14" id="KW-0411">Iron-sulfur</keyword>
<evidence type="ECO:0000256" key="10">
    <source>
        <dbReference type="ARBA" id="ARBA00051425"/>
    </source>
</evidence>
<reference evidence="18" key="1">
    <citation type="submission" date="2022-10" db="EMBL/GenBank/DDBJ databases">
        <title>The WGS of Solirubrobacter phytolaccae KCTC 29190.</title>
        <authorList>
            <person name="Jiang Z."/>
        </authorList>
    </citation>
    <scope>NUCLEOTIDE SEQUENCE</scope>
    <source>
        <strain evidence="18">KCTC 29190</strain>
    </source>
</reference>
<dbReference type="InterPro" id="IPR013848">
    <property type="entry name" value="Methylthiotransferase_N"/>
</dbReference>
<keyword evidence="14" id="KW-0963">Cytoplasm</keyword>
<feature type="binding site" evidence="14">
    <location>
        <position position="11"/>
    </location>
    <ligand>
        <name>[4Fe-4S] cluster</name>
        <dbReference type="ChEBI" id="CHEBI:49883"/>
        <label>1</label>
    </ligand>
</feature>
<keyword evidence="3 14" id="KW-0808">Transferase</keyword>
<evidence type="ECO:0000256" key="8">
    <source>
        <dbReference type="ARBA" id="ARBA00023014"/>
    </source>
</evidence>
<comment type="function">
    <text evidence="1 14">Catalyzes the methylthiolation of N6-(dimethylallyl)adenosine (i(6)A), leading to the formation of 2-methylthio-N6-(dimethylallyl)adenosine (ms(2)i(6)A) at position 37 in tRNAs that read codons beginning with uridine.</text>
</comment>
<dbReference type="InterPro" id="IPR005839">
    <property type="entry name" value="Methylthiotransferase"/>
</dbReference>
<feature type="binding site" evidence="14">
    <location>
        <position position="158"/>
    </location>
    <ligand>
        <name>[4Fe-4S] cluster</name>
        <dbReference type="ChEBI" id="CHEBI:49883"/>
        <label>2</label>
        <note>4Fe-4S-S-AdoMet</note>
    </ligand>
</feature>
<dbReference type="AlphaFoldDB" id="A0A9X3NA14"/>
<evidence type="ECO:0000256" key="3">
    <source>
        <dbReference type="ARBA" id="ARBA00022679"/>
    </source>
</evidence>
<dbReference type="Gene3D" id="3.40.50.12160">
    <property type="entry name" value="Methylthiotransferase, N-terminal domain"/>
    <property type="match status" value="1"/>
</dbReference>
<feature type="domain" description="Radical SAM core" evidence="17">
    <location>
        <begin position="137"/>
        <end position="369"/>
    </location>
</feature>
<feature type="domain" description="TRAM" evidence="15">
    <location>
        <begin position="372"/>
        <end position="434"/>
    </location>
</feature>
<comment type="subcellular location">
    <subcellularLocation>
        <location evidence="14">Cytoplasm</location>
    </subcellularLocation>
</comment>
<evidence type="ECO:0000313" key="18">
    <source>
        <dbReference type="EMBL" id="MDA0182161.1"/>
    </source>
</evidence>
<dbReference type="GO" id="GO:0005829">
    <property type="term" value="C:cytosol"/>
    <property type="evidence" value="ECO:0007669"/>
    <property type="project" value="TreeGrafter"/>
</dbReference>
<dbReference type="InterPro" id="IPR007197">
    <property type="entry name" value="rSAM"/>
</dbReference>
<evidence type="ECO:0000259" key="16">
    <source>
        <dbReference type="PROSITE" id="PS51449"/>
    </source>
</evidence>
<sequence>MKRFHVTTFGCQMNEHDSERMKGMLESLGYSEAPAREEADLILFNTCSIREKADERFVSHLYDARALKRKDPERVIGVGGCWAQSVKDQVFRDYPFVDVAFGPGQVHKLAEFLTSDSLTAQGFFEFEGFTGHLPGKRARDVHAWVQISAGCNMKCSYCIVPSTRGREVSRPFEELVEEVRVLASEGVREVTLLGQNVNSYGTRLRPEPRKFSELLHAVDAIDGIERIRYTSPHPAHMTEDVIRAHAELESVCQHIHLPLQAGSSRVLKRMRRTYGRERFMDRVALIREHVPDCAITTDIIVGFPGETEAEFAETLEVVEEVGFDGAFTFIYSPRRDTEAAEFVDEFVPHEVQTERMERLVEAVQRRARERAQRFVGRTLDVLVDGPSRYDPARLRGRTTHNKVVNFDGLAAPGEFVSVEIATATSQSLTGSESLLSRVA</sequence>
<dbReference type="EC" id="2.8.4.3" evidence="9 14"/>
<protein>
    <recommendedName>
        <fullName evidence="11 14">tRNA-2-methylthio-N(6)-dimethylallyladenosine synthase</fullName>
        <ecNumber evidence="9 14">2.8.4.3</ecNumber>
    </recommendedName>
    <alternativeName>
        <fullName evidence="13 14">(Dimethylallyl)adenosine tRNA methylthiotransferase MiaB</fullName>
    </alternativeName>
    <alternativeName>
        <fullName evidence="12 14">tRNA-i(6)A37 methylthiotransferase</fullName>
    </alternativeName>
</protein>
<dbReference type="Pfam" id="PF00919">
    <property type="entry name" value="UPF0004"/>
    <property type="match status" value="1"/>
</dbReference>
<dbReference type="InterPro" id="IPR002792">
    <property type="entry name" value="TRAM_dom"/>
</dbReference>
<keyword evidence="5 14" id="KW-0819">tRNA processing</keyword>
<gene>
    <name evidence="14 18" type="primary">miaB</name>
    <name evidence="18" type="ORF">OJ997_17785</name>
</gene>
<keyword evidence="2 14" id="KW-0004">4Fe-4S</keyword>
<comment type="catalytic activity">
    <reaction evidence="10 14">
        <text>N(6)-dimethylallyladenosine(37) in tRNA + (sulfur carrier)-SH + AH2 + 2 S-adenosyl-L-methionine = 2-methylsulfanyl-N(6)-dimethylallyladenosine(37) in tRNA + (sulfur carrier)-H + 5'-deoxyadenosine + L-methionine + A + S-adenosyl-L-homocysteine + 2 H(+)</text>
        <dbReference type="Rhea" id="RHEA:37067"/>
        <dbReference type="Rhea" id="RHEA-COMP:10375"/>
        <dbReference type="Rhea" id="RHEA-COMP:10376"/>
        <dbReference type="Rhea" id="RHEA-COMP:14737"/>
        <dbReference type="Rhea" id="RHEA-COMP:14739"/>
        <dbReference type="ChEBI" id="CHEBI:13193"/>
        <dbReference type="ChEBI" id="CHEBI:15378"/>
        <dbReference type="ChEBI" id="CHEBI:17319"/>
        <dbReference type="ChEBI" id="CHEBI:17499"/>
        <dbReference type="ChEBI" id="CHEBI:29917"/>
        <dbReference type="ChEBI" id="CHEBI:57844"/>
        <dbReference type="ChEBI" id="CHEBI:57856"/>
        <dbReference type="ChEBI" id="CHEBI:59789"/>
        <dbReference type="ChEBI" id="CHEBI:64428"/>
        <dbReference type="ChEBI" id="CHEBI:74415"/>
        <dbReference type="ChEBI" id="CHEBI:74417"/>
        <dbReference type="EC" id="2.8.4.3"/>
    </reaction>
</comment>
<evidence type="ECO:0000259" key="15">
    <source>
        <dbReference type="PROSITE" id="PS50926"/>
    </source>
</evidence>
<dbReference type="SMART" id="SM00729">
    <property type="entry name" value="Elp3"/>
    <property type="match status" value="1"/>
</dbReference>
<dbReference type="InterPro" id="IPR020612">
    <property type="entry name" value="Methylthiotransferase_CS"/>
</dbReference>
<dbReference type="FunFam" id="3.40.50.12160:FF:000003">
    <property type="entry name" value="CDK5 regulatory subunit-associated protein 1"/>
    <property type="match status" value="1"/>
</dbReference>
<dbReference type="SFLD" id="SFLDG01082">
    <property type="entry name" value="B12-binding_domain_containing"/>
    <property type="match status" value="1"/>
</dbReference>
<evidence type="ECO:0000256" key="7">
    <source>
        <dbReference type="ARBA" id="ARBA00023004"/>
    </source>
</evidence>
<dbReference type="CDD" id="cd01335">
    <property type="entry name" value="Radical_SAM"/>
    <property type="match status" value="1"/>
</dbReference>
<comment type="similarity">
    <text evidence="14">Belongs to the methylthiotransferase family. MiaB subfamily.</text>
</comment>
<dbReference type="SFLD" id="SFLDG01061">
    <property type="entry name" value="methylthiotransferase"/>
    <property type="match status" value="1"/>
</dbReference>
<dbReference type="Pfam" id="PF01938">
    <property type="entry name" value="TRAM"/>
    <property type="match status" value="1"/>
</dbReference>
<dbReference type="Gene3D" id="3.80.30.20">
    <property type="entry name" value="tm_1862 like domain"/>
    <property type="match status" value="1"/>
</dbReference>
<evidence type="ECO:0000256" key="14">
    <source>
        <dbReference type="HAMAP-Rule" id="MF_01864"/>
    </source>
</evidence>
<dbReference type="SFLD" id="SFLDS00029">
    <property type="entry name" value="Radical_SAM"/>
    <property type="match status" value="1"/>
</dbReference>
<dbReference type="InterPro" id="IPR023404">
    <property type="entry name" value="rSAM_horseshoe"/>
</dbReference>
<dbReference type="PROSITE" id="PS51449">
    <property type="entry name" value="MTTASE_N"/>
    <property type="match status" value="1"/>
</dbReference>
<dbReference type="RefSeq" id="WP_270026524.1">
    <property type="nucleotide sequence ID" value="NZ_JAPDDP010000031.1"/>
</dbReference>
<dbReference type="Pfam" id="PF04055">
    <property type="entry name" value="Radical_SAM"/>
    <property type="match status" value="1"/>
</dbReference>
<feature type="domain" description="MTTase N-terminal" evidence="16">
    <location>
        <begin position="2"/>
        <end position="118"/>
    </location>
</feature>
<dbReference type="GO" id="GO:0046872">
    <property type="term" value="F:metal ion binding"/>
    <property type="evidence" value="ECO:0007669"/>
    <property type="project" value="UniProtKB-KW"/>
</dbReference>
<evidence type="ECO:0000256" key="9">
    <source>
        <dbReference type="ARBA" id="ARBA00033765"/>
    </source>
</evidence>